<reference evidence="2 3" key="1">
    <citation type="submission" date="2019-06" db="EMBL/GenBank/DDBJ databases">
        <title>A chromosome-scale genome assembly of the European perch, Perca fluviatilis.</title>
        <authorList>
            <person name="Roques C."/>
            <person name="Zahm M."/>
            <person name="Cabau C."/>
            <person name="Klopp C."/>
            <person name="Bouchez O."/>
            <person name="Donnadieu C."/>
            <person name="Kuhl H."/>
            <person name="Gislard M."/>
            <person name="Guendouz S."/>
            <person name="Journot L."/>
            <person name="Haffray P."/>
            <person name="Bestin A."/>
            <person name="Morvezen R."/>
            <person name="Feron R."/>
            <person name="Wen M."/>
            <person name="Jouanno E."/>
            <person name="Herpin A."/>
            <person name="Schartl M."/>
            <person name="Postlethwait J."/>
            <person name="Schaerlinger B."/>
            <person name="Chardard D."/>
            <person name="Lecocq T."/>
            <person name="Poncet C."/>
            <person name="Jaffrelo L."/>
            <person name="Lampietro C."/>
            <person name="Guiguen Y."/>
        </authorList>
    </citation>
    <scope>NUCLEOTIDE SEQUENCE [LARGE SCALE GENOMIC DNA]</scope>
    <source>
        <tissue evidence="2">Blood</tissue>
    </source>
</reference>
<proteinExistence type="predicted"/>
<gene>
    <name evidence="2" type="ORF">PFLUV_G00183770</name>
</gene>
<dbReference type="EMBL" id="VHII01000015">
    <property type="protein sequence ID" value="KAF1380165.1"/>
    <property type="molecule type" value="Genomic_DNA"/>
</dbReference>
<accession>A0A6A5EMR2</accession>
<evidence type="ECO:0000256" key="1">
    <source>
        <dbReference type="SAM" id="MobiDB-lite"/>
    </source>
</evidence>
<dbReference type="AlphaFoldDB" id="A0A6A5EMR2"/>
<evidence type="ECO:0000313" key="3">
    <source>
        <dbReference type="Proteomes" id="UP000465112"/>
    </source>
</evidence>
<feature type="region of interest" description="Disordered" evidence="1">
    <location>
        <begin position="43"/>
        <end position="70"/>
    </location>
</feature>
<protein>
    <submittedName>
        <fullName evidence="2">Uncharacterized protein</fullName>
    </submittedName>
</protein>
<comment type="caution">
    <text evidence="2">The sequence shown here is derived from an EMBL/GenBank/DDBJ whole genome shotgun (WGS) entry which is preliminary data.</text>
</comment>
<name>A0A6A5EMR2_PERFL</name>
<sequence length="98" mass="11227">MWRERFFCVKKELSRRDDILKPVSLCASSLRWKKQLKSKLKSKDEGVDSAMSQCEDREEGVPPSKTTLCGNMTARPKLRAQRSSPDLDLDLDLDLSLI</sequence>
<dbReference type="Proteomes" id="UP000465112">
    <property type="component" value="Chromosome 15"/>
</dbReference>
<evidence type="ECO:0000313" key="2">
    <source>
        <dbReference type="EMBL" id="KAF1380165.1"/>
    </source>
</evidence>
<keyword evidence="3" id="KW-1185">Reference proteome</keyword>
<organism evidence="2 3">
    <name type="scientific">Perca fluviatilis</name>
    <name type="common">European perch</name>
    <dbReference type="NCBI Taxonomy" id="8168"/>
    <lineage>
        <taxon>Eukaryota</taxon>
        <taxon>Metazoa</taxon>
        <taxon>Chordata</taxon>
        <taxon>Craniata</taxon>
        <taxon>Vertebrata</taxon>
        <taxon>Euteleostomi</taxon>
        <taxon>Actinopterygii</taxon>
        <taxon>Neopterygii</taxon>
        <taxon>Teleostei</taxon>
        <taxon>Neoteleostei</taxon>
        <taxon>Acanthomorphata</taxon>
        <taxon>Eupercaria</taxon>
        <taxon>Perciformes</taxon>
        <taxon>Percoidei</taxon>
        <taxon>Percidae</taxon>
        <taxon>Percinae</taxon>
        <taxon>Perca</taxon>
    </lineage>
</organism>